<dbReference type="EC" id="3.5.4.16" evidence="2"/>
<gene>
    <name evidence="2" type="primary">folE2</name>
    <name evidence="3" type="ORF">E1H14_10490</name>
</gene>
<feature type="site" description="May be catalytically important" evidence="2">
    <location>
        <position position="151"/>
    </location>
</feature>
<dbReference type="PANTHER" id="PTHR36445:SF1">
    <property type="entry name" value="GTP CYCLOHYDROLASE MPTA"/>
    <property type="match status" value="1"/>
</dbReference>
<comment type="similarity">
    <text evidence="2">Belongs to the GTP cyclohydrolase IV family.</text>
</comment>
<comment type="pathway">
    <text evidence="2">Cofactor biosynthesis; 7,8-dihydroneopterin triphosphate biosynthesis; 7,8-dihydroneopterin triphosphate from GTP: step 1/1.</text>
</comment>
<dbReference type="EMBL" id="SMRS01000007">
    <property type="protein sequence ID" value="KAA0874235.1"/>
    <property type="molecule type" value="Genomic_DNA"/>
</dbReference>
<dbReference type="PANTHER" id="PTHR36445">
    <property type="entry name" value="GTP CYCLOHYDROLASE MPTA"/>
    <property type="match status" value="1"/>
</dbReference>
<dbReference type="Proteomes" id="UP000325302">
    <property type="component" value="Unassembled WGS sequence"/>
</dbReference>
<name>A0A5A9W2B6_9GAMM</name>
<dbReference type="OrthoDB" id="239637at2"/>
<evidence type="ECO:0000313" key="4">
    <source>
        <dbReference type="Proteomes" id="UP000325302"/>
    </source>
</evidence>
<dbReference type="InterPro" id="IPR003801">
    <property type="entry name" value="GTP_cyclohydrolase_FolE2/MptA"/>
</dbReference>
<dbReference type="GO" id="GO:0046654">
    <property type="term" value="P:tetrahydrofolate biosynthetic process"/>
    <property type="evidence" value="ECO:0007669"/>
    <property type="project" value="UniProtKB-UniRule"/>
</dbReference>
<dbReference type="HAMAP" id="MF_01527_B">
    <property type="entry name" value="GTP_cyclohydrol_B"/>
    <property type="match status" value="1"/>
</dbReference>
<dbReference type="GO" id="GO:0003934">
    <property type="term" value="F:GTP cyclohydrolase I activity"/>
    <property type="evidence" value="ECO:0007669"/>
    <property type="project" value="UniProtKB-UniRule"/>
</dbReference>
<dbReference type="Pfam" id="PF02649">
    <property type="entry name" value="GCHY-1"/>
    <property type="match status" value="1"/>
</dbReference>
<evidence type="ECO:0000313" key="3">
    <source>
        <dbReference type="EMBL" id="KAA0874235.1"/>
    </source>
</evidence>
<comment type="function">
    <text evidence="2">Converts GTP to 7,8-dihydroneopterin triphosphate.</text>
</comment>
<proteinExistence type="inferred from homology"/>
<dbReference type="UniPathway" id="UPA00848">
    <property type="reaction ID" value="UER00151"/>
</dbReference>
<reference evidence="3 4" key="1">
    <citation type="submission" date="2019-03" db="EMBL/GenBank/DDBJ databases">
        <title>Nitrincola sp. nov. isolated from an Indian soda lake.</title>
        <authorList>
            <person name="Joshi A."/>
            <person name="Thite S.V."/>
            <person name="Joseph N."/>
            <person name="Dhotre D."/>
            <person name="Moorthy M."/>
            <person name="Shouche Y.S."/>
        </authorList>
    </citation>
    <scope>NUCLEOTIDE SEQUENCE [LARGE SCALE GENOMIC DNA]</scope>
    <source>
        <strain evidence="3 4">MEB193</strain>
    </source>
</reference>
<dbReference type="AlphaFoldDB" id="A0A5A9W2B6"/>
<organism evidence="3 4">
    <name type="scientific">Nitrincola tapanii</name>
    <dbReference type="NCBI Taxonomy" id="1708751"/>
    <lineage>
        <taxon>Bacteria</taxon>
        <taxon>Pseudomonadati</taxon>
        <taxon>Pseudomonadota</taxon>
        <taxon>Gammaproteobacteria</taxon>
        <taxon>Oceanospirillales</taxon>
        <taxon>Oceanospirillaceae</taxon>
        <taxon>Nitrincola</taxon>
    </lineage>
</organism>
<keyword evidence="1 2" id="KW-0378">Hydrolase</keyword>
<evidence type="ECO:0000256" key="2">
    <source>
        <dbReference type="HAMAP-Rule" id="MF_01527"/>
    </source>
</evidence>
<dbReference type="InterPro" id="IPR022838">
    <property type="entry name" value="GTP_cyclohydrolase_FolE2"/>
</dbReference>
<sequence length="308" mass="34386">MPDIAATARPITRETLDWVGMSQISLPLRVQQAPGQTQAVVAHLDIHVDVANPEVKGIHMSRLYLLLNRFAEEETLTGHSLNALLDAICASHEGISESAIVQLRFDYPLNRPALKSEFSGWKPYPTIIQASRLQQDKCLEISVTVPYSSTCPCSAALSRQLLQQAFRDDFASSDQISREQVEAWLRSERGSVATPHSQRSYARTWVKLDVQTSLLPIVGLIDAIEAALKTPVQTAVKREDEQEFARLNGENMMFCEDAARRLKSALNQDSTYQDFWVRVEHHESLHDHDAVAVVSKGIAGGYTPLLQR</sequence>
<comment type="caution">
    <text evidence="3">The sequence shown here is derived from an EMBL/GenBank/DDBJ whole genome shotgun (WGS) entry which is preliminary data.</text>
</comment>
<protein>
    <recommendedName>
        <fullName evidence="2">GTP cyclohydrolase FolE2</fullName>
        <ecNumber evidence="2">3.5.4.16</ecNumber>
    </recommendedName>
</protein>
<accession>A0A5A9W2B6</accession>
<comment type="catalytic activity">
    <reaction evidence="2">
        <text>GTP + H2O = 7,8-dihydroneopterin 3'-triphosphate + formate + H(+)</text>
        <dbReference type="Rhea" id="RHEA:17473"/>
        <dbReference type="ChEBI" id="CHEBI:15377"/>
        <dbReference type="ChEBI" id="CHEBI:15378"/>
        <dbReference type="ChEBI" id="CHEBI:15740"/>
        <dbReference type="ChEBI" id="CHEBI:37565"/>
        <dbReference type="ChEBI" id="CHEBI:58462"/>
        <dbReference type="EC" id="3.5.4.16"/>
    </reaction>
</comment>
<keyword evidence="4" id="KW-1185">Reference proteome</keyword>
<evidence type="ECO:0000256" key="1">
    <source>
        <dbReference type="ARBA" id="ARBA00022801"/>
    </source>
</evidence>
<dbReference type="NCBIfam" id="NF010200">
    <property type="entry name" value="PRK13674.1-1"/>
    <property type="match status" value="1"/>
</dbReference>
<dbReference type="Gene3D" id="3.10.270.10">
    <property type="entry name" value="Urate Oxidase"/>
    <property type="match status" value="1"/>
</dbReference>